<dbReference type="Pfam" id="PF23639">
    <property type="entry name" value="DUF7146"/>
    <property type="match status" value="1"/>
</dbReference>
<feature type="coiled-coil region" evidence="1">
    <location>
        <begin position="99"/>
        <end position="127"/>
    </location>
</feature>
<dbReference type="SUPFAM" id="SSF57783">
    <property type="entry name" value="Zinc beta-ribbon"/>
    <property type="match status" value="1"/>
</dbReference>
<evidence type="ECO:0000313" key="3">
    <source>
        <dbReference type="EMBL" id="BDV33940.1"/>
    </source>
</evidence>
<organism evidence="3 4">
    <name type="scientific">Methylocystis iwaonis</name>
    <dbReference type="NCBI Taxonomy" id="2885079"/>
    <lineage>
        <taxon>Bacteria</taxon>
        <taxon>Pseudomonadati</taxon>
        <taxon>Pseudomonadota</taxon>
        <taxon>Alphaproteobacteria</taxon>
        <taxon>Hyphomicrobiales</taxon>
        <taxon>Methylocystaceae</taxon>
        <taxon>Methylocystis</taxon>
    </lineage>
</organism>
<dbReference type="Proteomes" id="UP001317629">
    <property type="component" value="Chromosome"/>
</dbReference>
<evidence type="ECO:0000259" key="2">
    <source>
        <dbReference type="Pfam" id="PF23639"/>
    </source>
</evidence>
<sequence length="408" mass="45742">MTIAHDLAWRDWIEEARRVSVASYCTLRGVKIRPGDAGQPCPGCGGQDRFSVNTRKNVWNCRVSGFSGDAIALAQHIDGLDFVGACEAVTGRPPPGREASETLEERREREAQLARREEERIAEEERRAHERNVFREAERRRAWGFWRRSLPLSHTPVEAYLEKRRICPHPSSRLRFAPEMELWNETKRCIARKGPAMIAAIEGVDGRFTGVHVTWIDLDAPKGKAETVDPETGMMLPAKKVRGSLKGGSIRMVSGGDEPKRWFLGEGIETVLSVYWSLMEAGSPLVNGAEFRTSVDLDNLGGKAKGRVKHPTKTFVDARGRRRAVMARDDTLVAPQDDWRVIYVPPSVEELVLLGDGDSDPFTTRLALLRGAKRFSREYPSLTIKLAMSREGADFNDMRMRAFEGEAA</sequence>
<dbReference type="InterPro" id="IPR036977">
    <property type="entry name" value="DNA_primase_Znf_CHC2"/>
</dbReference>
<feature type="domain" description="DUF7146" evidence="2">
    <location>
        <begin position="138"/>
        <end position="251"/>
    </location>
</feature>
<keyword evidence="4" id="KW-1185">Reference proteome</keyword>
<evidence type="ECO:0000256" key="1">
    <source>
        <dbReference type="SAM" id="Coils"/>
    </source>
</evidence>
<accession>A0ABM8E7K6</accession>
<name>A0ABM8E7K6_9HYPH</name>
<keyword evidence="1" id="KW-0175">Coiled coil</keyword>
<proteinExistence type="predicted"/>
<dbReference type="RefSeq" id="WP_281931502.1">
    <property type="nucleotide sequence ID" value="NZ_AP027142.1"/>
</dbReference>
<evidence type="ECO:0000313" key="4">
    <source>
        <dbReference type="Proteomes" id="UP001317629"/>
    </source>
</evidence>
<dbReference type="InterPro" id="IPR055570">
    <property type="entry name" value="DUF7146"/>
</dbReference>
<gene>
    <name evidence="3" type="ORF">SS37A_14690</name>
</gene>
<reference evidence="3 4" key="1">
    <citation type="journal article" date="2023" name="Int. J. Syst. Evol. Microbiol.">
        <title>Methylocystis iwaonis sp. nov., a type II methane-oxidizing bacterium from surface soil of a rice paddy field in Japan, and emended description of the genus Methylocystis (ex Whittenbury et al. 1970) Bowman et al. 1993.</title>
        <authorList>
            <person name="Kaise H."/>
            <person name="Sawadogo J.B."/>
            <person name="Alam M.S."/>
            <person name="Ueno C."/>
            <person name="Dianou D."/>
            <person name="Shinjo R."/>
            <person name="Asakawa S."/>
        </authorList>
    </citation>
    <scope>NUCLEOTIDE SEQUENCE [LARGE SCALE GENOMIC DNA]</scope>
    <source>
        <strain evidence="3 4">SS37A-Re</strain>
    </source>
</reference>
<dbReference type="EMBL" id="AP027142">
    <property type="protein sequence ID" value="BDV33940.1"/>
    <property type="molecule type" value="Genomic_DNA"/>
</dbReference>
<protein>
    <recommendedName>
        <fullName evidence="2">DUF7146 domain-containing protein</fullName>
    </recommendedName>
</protein>
<dbReference type="Gene3D" id="3.90.580.10">
    <property type="entry name" value="Zinc finger, CHC2-type domain"/>
    <property type="match status" value="1"/>
</dbReference>